<reference evidence="2" key="1">
    <citation type="submission" date="2017-09" db="EMBL/GenBank/DDBJ databases">
        <title>Depth-based differentiation of microbial function through sediment-hosted aquifers and enrichment of novel symbionts in the deep terrestrial subsurface.</title>
        <authorList>
            <person name="Probst A.J."/>
            <person name="Ladd B."/>
            <person name="Jarett J.K."/>
            <person name="Geller-Mcgrath D.E."/>
            <person name="Sieber C.M.K."/>
            <person name="Emerson J.B."/>
            <person name="Anantharaman K."/>
            <person name="Thomas B.C."/>
            <person name="Malmstrom R."/>
            <person name="Stieglmeier M."/>
            <person name="Klingl A."/>
            <person name="Woyke T."/>
            <person name="Ryan C.M."/>
            <person name="Banfield J.F."/>
        </authorList>
    </citation>
    <scope>NUCLEOTIDE SEQUENCE [LARGE SCALE GENOMIC DNA]</scope>
</reference>
<sequence length="207" mass="23857">MTYEEALGYLKQIPNLKITLSGDIGSGKSTFSKRLSATLGIDRIYIGQLMREEAQRRGMTLDDFNELLKIDKTIDQEIDLAQRKKAEGYKKVIFEGRTSWYFVENADLKIFLKVNPDIAAQRVWGDNDNHLRDTYSSIEQIVEANKARKENEIARYKALYNINIADERNFDLIIDTSNTGIEETFRDSLVSIAQFMKQKQDLTNISE</sequence>
<evidence type="ECO:0000313" key="1">
    <source>
        <dbReference type="EMBL" id="PJA46925.1"/>
    </source>
</evidence>
<dbReference type="Pfam" id="PF13238">
    <property type="entry name" value="AAA_18"/>
    <property type="match status" value="1"/>
</dbReference>
<organism evidence="1 2">
    <name type="scientific">Candidatus Uhrbacteria bacterium CG_4_9_14_3_um_filter_41_35</name>
    <dbReference type="NCBI Taxonomy" id="1975034"/>
    <lineage>
        <taxon>Bacteria</taxon>
        <taxon>Candidatus Uhriibacteriota</taxon>
    </lineage>
</organism>
<name>A0A2M7XGE8_9BACT</name>
<dbReference type="Gene3D" id="3.40.50.300">
    <property type="entry name" value="P-loop containing nucleotide triphosphate hydrolases"/>
    <property type="match status" value="1"/>
</dbReference>
<dbReference type="EMBL" id="PFWT01000006">
    <property type="protein sequence ID" value="PJA46925.1"/>
    <property type="molecule type" value="Genomic_DNA"/>
</dbReference>
<dbReference type="InterPro" id="IPR027417">
    <property type="entry name" value="P-loop_NTPase"/>
</dbReference>
<protein>
    <recommendedName>
        <fullName evidence="3">(d)CMP kinase</fullName>
    </recommendedName>
</protein>
<gene>
    <name evidence="1" type="ORF">CO173_00865</name>
</gene>
<dbReference type="SUPFAM" id="SSF52540">
    <property type="entry name" value="P-loop containing nucleoside triphosphate hydrolases"/>
    <property type="match status" value="1"/>
</dbReference>
<dbReference type="AlphaFoldDB" id="A0A2M7XGE8"/>
<accession>A0A2M7XGE8</accession>
<dbReference type="Proteomes" id="UP000231263">
    <property type="component" value="Unassembled WGS sequence"/>
</dbReference>
<evidence type="ECO:0000313" key="2">
    <source>
        <dbReference type="Proteomes" id="UP000231263"/>
    </source>
</evidence>
<comment type="caution">
    <text evidence="1">The sequence shown here is derived from an EMBL/GenBank/DDBJ whole genome shotgun (WGS) entry which is preliminary data.</text>
</comment>
<proteinExistence type="predicted"/>
<evidence type="ECO:0008006" key="3">
    <source>
        <dbReference type="Google" id="ProtNLM"/>
    </source>
</evidence>